<dbReference type="InterPro" id="IPR055217">
    <property type="entry name" value="TPR_EMC2"/>
</dbReference>
<reference evidence="2" key="1">
    <citation type="submission" date="2023-02" db="EMBL/GenBank/DDBJ databases">
        <title>Genome of toxic invasive species Heracleum sosnowskyi carries increased number of genes despite the absence of recent whole-genome duplications.</title>
        <authorList>
            <person name="Schelkunov M."/>
            <person name="Shtratnikova V."/>
            <person name="Makarenko M."/>
            <person name="Klepikova A."/>
            <person name="Omelchenko D."/>
            <person name="Novikova G."/>
            <person name="Obukhova E."/>
            <person name="Bogdanov V."/>
            <person name="Penin A."/>
            <person name="Logacheva M."/>
        </authorList>
    </citation>
    <scope>NUCLEOTIDE SEQUENCE</scope>
    <source>
        <strain evidence="2">Hsosn_3</strain>
        <tissue evidence="2">Leaf</tissue>
    </source>
</reference>
<dbReference type="EMBL" id="JAUIZM010000006">
    <property type="protein sequence ID" value="KAK1381199.1"/>
    <property type="molecule type" value="Genomic_DNA"/>
</dbReference>
<comment type="caution">
    <text evidence="2">The sequence shown here is derived from an EMBL/GenBank/DDBJ whole genome shotgun (WGS) entry which is preliminary data.</text>
</comment>
<dbReference type="PANTHER" id="PTHR44218">
    <property type="entry name" value="PROTEIN SPA1-RELATED 2"/>
    <property type="match status" value="1"/>
</dbReference>
<proteinExistence type="predicted"/>
<evidence type="ECO:0000313" key="2">
    <source>
        <dbReference type="EMBL" id="KAK1381199.1"/>
    </source>
</evidence>
<organism evidence="2 3">
    <name type="scientific">Heracleum sosnowskyi</name>
    <dbReference type="NCBI Taxonomy" id="360622"/>
    <lineage>
        <taxon>Eukaryota</taxon>
        <taxon>Viridiplantae</taxon>
        <taxon>Streptophyta</taxon>
        <taxon>Embryophyta</taxon>
        <taxon>Tracheophyta</taxon>
        <taxon>Spermatophyta</taxon>
        <taxon>Magnoliopsida</taxon>
        <taxon>eudicotyledons</taxon>
        <taxon>Gunneridae</taxon>
        <taxon>Pentapetalae</taxon>
        <taxon>asterids</taxon>
        <taxon>campanulids</taxon>
        <taxon>Apiales</taxon>
        <taxon>Apiaceae</taxon>
        <taxon>Apioideae</taxon>
        <taxon>apioid superclade</taxon>
        <taxon>Tordylieae</taxon>
        <taxon>Tordyliinae</taxon>
        <taxon>Heracleum</taxon>
    </lineage>
</organism>
<accession>A0AAD8MQN0</accession>
<dbReference type="InterPro" id="IPR011009">
    <property type="entry name" value="Kinase-like_dom_sf"/>
</dbReference>
<dbReference type="GO" id="GO:0009640">
    <property type="term" value="P:photomorphogenesis"/>
    <property type="evidence" value="ECO:0007669"/>
    <property type="project" value="InterPro"/>
</dbReference>
<name>A0AAD8MQN0_9APIA</name>
<dbReference type="AlphaFoldDB" id="A0AAD8MQN0"/>
<reference evidence="2" key="2">
    <citation type="submission" date="2023-05" db="EMBL/GenBank/DDBJ databases">
        <authorList>
            <person name="Schelkunov M.I."/>
        </authorList>
    </citation>
    <scope>NUCLEOTIDE SEQUENCE</scope>
    <source>
        <strain evidence="2">Hsosn_3</strain>
        <tissue evidence="2">Leaf</tissue>
    </source>
</reference>
<protein>
    <recommendedName>
        <fullName evidence="1">EMC2 TPR-like domain-containing protein</fullName>
    </recommendedName>
</protein>
<gene>
    <name evidence="2" type="ORF">POM88_027943</name>
</gene>
<dbReference type="InterPro" id="IPR044630">
    <property type="entry name" value="SPA1/2/3/4"/>
</dbReference>
<dbReference type="Proteomes" id="UP001237642">
    <property type="component" value="Unassembled WGS sequence"/>
</dbReference>
<evidence type="ECO:0000259" key="1">
    <source>
        <dbReference type="Pfam" id="PF22890"/>
    </source>
</evidence>
<evidence type="ECO:0000313" key="3">
    <source>
        <dbReference type="Proteomes" id="UP001237642"/>
    </source>
</evidence>
<dbReference type="SUPFAM" id="SSF56112">
    <property type="entry name" value="Protein kinase-like (PK-like)"/>
    <property type="match status" value="1"/>
</dbReference>
<dbReference type="PANTHER" id="PTHR44218:SF1">
    <property type="entry name" value="PROTEIN SPA1-RELATED 3"/>
    <property type="match status" value="1"/>
</dbReference>
<dbReference type="Gene3D" id="1.10.510.10">
    <property type="entry name" value="Transferase(Phosphotransferase) domain 1"/>
    <property type="match status" value="1"/>
</dbReference>
<sequence>MTRAHGNISGAIEKLNQYLEIFMADHDAWRELAEIYPMIPLHHLAYADMISGSSCLQSGSENLMHASANASNVYQTDEKTPHFPMKQILRMEPNWYTSPEEVTGAPSSCASDIYRLAVLLFELYCTFSSAEEKCGTML</sequence>
<keyword evidence="3" id="KW-1185">Reference proteome</keyword>
<dbReference type="Pfam" id="PF22890">
    <property type="entry name" value="TPR_EMC2"/>
    <property type="match status" value="1"/>
</dbReference>
<feature type="domain" description="EMC2 TPR-like" evidence="1">
    <location>
        <begin position="2"/>
        <end position="43"/>
    </location>
</feature>